<evidence type="ECO:0000256" key="10">
    <source>
        <dbReference type="ARBA" id="ARBA00023264"/>
    </source>
</evidence>
<dbReference type="KEGG" id="twh:TWT_612"/>
<accession>Q83FT8</accession>
<dbReference type="HOGENOM" id="CLU_051314_2_0_11"/>
<dbReference type="GO" id="GO:0046474">
    <property type="term" value="P:glycerophospholipid biosynthetic process"/>
    <property type="evidence" value="ECO:0007669"/>
    <property type="project" value="TreeGrafter"/>
</dbReference>
<evidence type="ECO:0000256" key="6">
    <source>
        <dbReference type="ARBA" id="ARBA00022989"/>
    </source>
</evidence>
<dbReference type="OrthoDB" id="9796672at2"/>
<evidence type="ECO:0000256" key="5">
    <source>
        <dbReference type="ARBA" id="ARBA00022692"/>
    </source>
</evidence>
<dbReference type="eggNOG" id="COG0558">
    <property type="taxonomic scope" value="Bacteria"/>
</dbReference>
<dbReference type="GO" id="GO:0016020">
    <property type="term" value="C:membrane"/>
    <property type="evidence" value="ECO:0007669"/>
    <property type="project" value="UniProtKB-SubCell"/>
</dbReference>
<feature type="transmembrane region" description="Helical" evidence="13">
    <location>
        <begin position="177"/>
        <end position="197"/>
    </location>
</feature>
<dbReference type="PROSITE" id="PS00379">
    <property type="entry name" value="CDP_ALCOHOL_P_TRANSF"/>
    <property type="match status" value="1"/>
</dbReference>
<name>Q83FT8_TROWT</name>
<organism evidence="14 15">
    <name type="scientific">Tropheryma whipplei (strain Twist)</name>
    <name type="common">Whipple's bacillus</name>
    <dbReference type="NCBI Taxonomy" id="203267"/>
    <lineage>
        <taxon>Bacteria</taxon>
        <taxon>Bacillati</taxon>
        <taxon>Actinomycetota</taxon>
        <taxon>Actinomycetes</taxon>
        <taxon>Micrococcales</taxon>
        <taxon>Tropherymataceae</taxon>
        <taxon>Tropheryma</taxon>
    </lineage>
</organism>
<dbReference type="PIRSF" id="PIRSF000847">
    <property type="entry name" value="Phos_ph_gly_syn"/>
    <property type="match status" value="1"/>
</dbReference>
<evidence type="ECO:0000256" key="1">
    <source>
        <dbReference type="ARBA" id="ARBA00004141"/>
    </source>
</evidence>
<dbReference type="GO" id="GO:0008444">
    <property type="term" value="F:CDP-diacylglycerol-glycerol-3-phosphate 3-phosphatidyltransferase activity"/>
    <property type="evidence" value="ECO:0007669"/>
    <property type="project" value="UniProtKB-UniRule"/>
</dbReference>
<dbReference type="InterPro" id="IPR050324">
    <property type="entry name" value="CDP-alcohol_PTase-I"/>
</dbReference>
<evidence type="ECO:0000256" key="4">
    <source>
        <dbReference type="ARBA" id="ARBA00022679"/>
    </source>
</evidence>
<keyword evidence="5 13" id="KW-0812">Transmembrane</keyword>
<dbReference type="PANTHER" id="PTHR14269:SF62">
    <property type="entry name" value="CDP-DIACYLGLYCEROL--GLYCEROL-3-PHOSPHATE 3-PHOSPHATIDYLTRANSFERASE 1, CHLOROPLASTIC"/>
    <property type="match status" value="1"/>
</dbReference>
<evidence type="ECO:0000256" key="3">
    <source>
        <dbReference type="ARBA" id="ARBA00022516"/>
    </source>
</evidence>
<dbReference type="NCBIfam" id="TIGR00560">
    <property type="entry name" value="pgsA"/>
    <property type="match status" value="1"/>
</dbReference>
<dbReference type="AlphaFoldDB" id="Q83FT8"/>
<dbReference type="InterPro" id="IPR043130">
    <property type="entry name" value="CDP-OH_PTrfase_TM_dom"/>
</dbReference>
<dbReference type="EMBL" id="AE014184">
    <property type="protein sequence ID" value="AAO44709.1"/>
    <property type="molecule type" value="Genomic_DNA"/>
</dbReference>
<dbReference type="STRING" id="203267.TWT_612"/>
<keyword evidence="9" id="KW-0594">Phospholipid biosynthesis</keyword>
<keyword evidence="4 12" id="KW-0808">Transferase</keyword>
<keyword evidence="7" id="KW-0443">Lipid metabolism</keyword>
<evidence type="ECO:0000256" key="8">
    <source>
        <dbReference type="ARBA" id="ARBA00023136"/>
    </source>
</evidence>
<comment type="subcellular location">
    <subcellularLocation>
        <location evidence="1">Membrane</location>
        <topology evidence="1">Multi-pass membrane protein</topology>
    </subcellularLocation>
</comment>
<evidence type="ECO:0000256" key="9">
    <source>
        <dbReference type="ARBA" id="ARBA00023209"/>
    </source>
</evidence>
<evidence type="ECO:0000256" key="7">
    <source>
        <dbReference type="ARBA" id="ARBA00023098"/>
    </source>
</evidence>
<keyword evidence="10" id="KW-1208">Phospholipid metabolism</keyword>
<feature type="transmembrane region" description="Helical" evidence="13">
    <location>
        <begin position="117"/>
        <end position="137"/>
    </location>
</feature>
<evidence type="ECO:0000256" key="2">
    <source>
        <dbReference type="ARBA" id="ARBA00010441"/>
    </source>
</evidence>
<keyword evidence="8 13" id="KW-0472">Membrane</keyword>
<evidence type="ECO:0000313" key="15">
    <source>
        <dbReference type="Proteomes" id="UP000002200"/>
    </source>
</evidence>
<proteinExistence type="inferred from homology"/>
<sequence>MLPNVITCTRIAFAFPLFFLCLDKDFRWLTLCLFLIGMLTDGLDGFIARKYNSVSKFGALLDPIADKILVASVVLPLCILGEIPWWVFVVIFLREVSVTIFRLIVAKRKVISANTWGKAKTVVQTLAFSVALLPIFAAPDQMYSSNPSLSDYVGGLGDSVIFFPPISTGLSFVRTGLIFAAVFITACTGIVYCVAACRLKH</sequence>
<evidence type="ECO:0000256" key="11">
    <source>
        <dbReference type="NCBIfam" id="TIGR00560"/>
    </source>
</evidence>
<keyword evidence="6 13" id="KW-1133">Transmembrane helix</keyword>
<dbReference type="GeneID" id="67388409"/>
<comment type="similarity">
    <text evidence="2 12">Belongs to the CDP-alcohol phosphatidyltransferase class-I family.</text>
</comment>
<dbReference type="UniPathway" id="UPA00085"/>
<dbReference type="InterPro" id="IPR000462">
    <property type="entry name" value="CDP-OH_P_trans"/>
</dbReference>
<keyword evidence="15" id="KW-1185">Reference proteome</keyword>
<dbReference type="InterPro" id="IPR048254">
    <property type="entry name" value="CDP_ALCOHOL_P_TRANSF_CS"/>
</dbReference>
<dbReference type="PANTHER" id="PTHR14269">
    <property type="entry name" value="CDP-DIACYLGLYCEROL--GLYCEROL-3-PHOSPHATE 3-PHOSPHATIDYLTRANSFERASE-RELATED"/>
    <property type="match status" value="1"/>
</dbReference>
<dbReference type="InterPro" id="IPR004570">
    <property type="entry name" value="Phosphatidylglycerol_P_synth"/>
</dbReference>
<dbReference type="Gene3D" id="1.20.120.1760">
    <property type="match status" value="1"/>
</dbReference>
<reference evidence="14 15" key="1">
    <citation type="journal article" date="2003" name="Genome Res.">
        <title>Tropheryma whipplei twist: a human pathogenic Actinobacteria with a reduced genome.</title>
        <authorList>
            <person name="Raoult D."/>
            <person name="Ogata H."/>
            <person name="Audic S."/>
            <person name="Robert C."/>
            <person name="Suhre K."/>
            <person name="Drancourt M."/>
            <person name="Claverie J.-M."/>
        </authorList>
    </citation>
    <scope>NUCLEOTIDE SEQUENCE [LARGE SCALE GENOMIC DNA]</scope>
    <source>
        <strain evidence="14 15">Twist</strain>
    </source>
</reference>
<dbReference type="EC" id="2.7.8.5" evidence="11"/>
<dbReference type="RefSeq" id="WP_011096571.1">
    <property type="nucleotide sequence ID" value="NC_004572.3"/>
</dbReference>
<keyword evidence="3" id="KW-0444">Lipid biosynthesis</keyword>
<gene>
    <name evidence="14" type="primary">pgsA</name>
    <name evidence="14" type="ordered locus">TWT_612</name>
</gene>
<evidence type="ECO:0000313" key="14">
    <source>
        <dbReference type="EMBL" id="AAO44709.1"/>
    </source>
</evidence>
<protein>
    <recommendedName>
        <fullName evidence="11">CDP-diacylglycerol--glycerol-3-phosphate 3-phosphatidyltransferase</fullName>
        <ecNumber evidence="11">2.7.8.5</ecNumber>
    </recommendedName>
</protein>
<dbReference type="Proteomes" id="UP000002200">
    <property type="component" value="Chromosome"/>
</dbReference>
<evidence type="ECO:0000256" key="12">
    <source>
        <dbReference type="RuleBase" id="RU003750"/>
    </source>
</evidence>
<evidence type="ECO:0000256" key="13">
    <source>
        <dbReference type="SAM" id="Phobius"/>
    </source>
</evidence>
<feature type="transmembrane region" description="Helical" evidence="13">
    <location>
        <begin position="26"/>
        <end position="47"/>
    </location>
</feature>
<dbReference type="Pfam" id="PF01066">
    <property type="entry name" value="CDP-OH_P_transf"/>
    <property type="match status" value="1"/>
</dbReference>